<evidence type="ECO:0000313" key="1">
    <source>
        <dbReference type="EMBL" id="KAF9642534.1"/>
    </source>
</evidence>
<protein>
    <submittedName>
        <fullName evidence="1">Cytochrome P450</fullName>
    </submittedName>
</protein>
<evidence type="ECO:0000313" key="2">
    <source>
        <dbReference type="Proteomes" id="UP000886501"/>
    </source>
</evidence>
<feature type="non-terminal residue" evidence="1">
    <location>
        <position position="296"/>
    </location>
</feature>
<reference evidence="1" key="2">
    <citation type="journal article" date="2020" name="Nat. Commun.">
        <title>Large-scale genome sequencing of mycorrhizal fungi provides insights into the early evolution of symbiotic traits.</title>
        <authorList>
            <person name="Miyauchi S."/>
            <person name="Kiss E."/>
            <person name="Kuo A."/>
            <person name="Drula E."/>
            <person name="Kohler A."/>
            <person name="Sanchez-Garcia M."/>
            <person name="Morin E."/>
            <person name="Andreopoulos B."/>
            <person name="Barry K.W."/>
            <person name="Bonito G."/>
            <person name="Buee M."/>
            <person name="Carver A."/>
            <person name="Chen C."/>
            <person name="Cichocki N."/>
            <person name="Clum A."/>
            <person name="Culley D."/>
            <person name="Crous P.W."/>
            <person name="Fauchery L."/>
            <person name="Girlanda M."/>
            <person name="Hayes R.D."/>
            <person name="Keri Z."/>
            <person name="LaButti K."/>
            <person name="Lipzen A."/>
            <person name="Lombard V."/>
            <person name="Magnuson J."/>
            <person name="Maillard F."/>
            <person name="Murat C."/>
            <person name="Nolan M."/>
            <person name="Ohm R.A."/>
            <person name="Pangilinan J."/>
            <person name="Pereira M.F."/>
            <person name="Perotto S."/>
            <person name="Peter M."/>
            <person name="Pfister S."/>
            <person name="Riley R."/>
            <person name="Sitrit Y."/>
            <person name="Stielow J.B."/>
            <person name="Szollosi G."/>
            <person name="Zifcakova L."/>
            <person name="Stursova M."/>
            <person name="Spatafora J.W."/>
            <person name="Tedersoo L."/>
            <person name="Vaario L.M."/>
            <person name="Yamada A."/>
            <person name="Yan M."/>
            <person name="Wang P."/>
            <person name="Xu J."/>
            <person name="Bruns T."/>
            <person name="Baldrian P."/>
            <person name="Vilgalys R."/>
            <person name="Dunand C."/>
            <person name="Henrissat B."/>
            <person name="Grigoriev I.V."/>
            <person name="Hibbett D."/>
            <person name="Nagy L.G."/>
            <person name="Martin F.M."/>
        </authorList>
    </citation>
    <scope>NUCLEOTIDE SEQUENCE</scope>
    <source>
        <strain evidence="1">P2</strain>
    </source>
</reference>
<gene>
    <name evidence="1" type="ORF">BDM02DRAFT_3074624</name>
</gene>
<reference evidence="1" key="1">
    <citation type="submission" date="2019-10" db="EMBL/GenBank/DDBJ databases">
        <authorList>
            <consortium name="DOE Joint Genome Institute"/>
            <person name="Kuo A."/>
            <person name="Miyauchi S."/>
            <person name="Kiss E."/>
            <person name="Drula E."/>
            <person name="Kohler A."/>
            <person name="Sanchez-Garcia M."/>
            <person name="Andreopoulos B."/>
            <person name="Barry K.W."/>
            <person name="Bonito G."/>
            <person name="Buee M."/>
            <person name="Carver A."/>
            <person name="Chen C."/>
            <person name="Cichocki N."/>
            <person name="Clum A."/>
            <person name="Culley D."/>
            <person name="Crous P.W."/>
            <person name="Fauchery L."/>
            <person name="Girlanda M."/>
            <person name="Hayes R."/>
            <person name="Keri Z."/>
            <person name="Labutti K."/>
            <person name="Lipzen A."/>
            <person name="Lombard V."/>
            <person name="Magnuson J."/>
            <person name="Maillard F."/>
            <person name="Morin E."/>
            <person name="Murat C."/>
            <person name="Nolan M."/>
            <person name="Ohm R."/>
            <person name="Pangilinan J."/>
            <person name="Pereira M."/>
            <person name="Perotto S."/>
            <person name="Peter M."/>
            <person name="Riley R."/>
            <person name="Sitrit Y."/>
            <person name="Stielow B."/>
            <person name="Szollosi G."/>
            <person name="Zifcakova L."/>
            <person name="Stursova M."/>
            <person name="Spatafora J.W."/>
            <person name="Tedersoo L."/>
            <person name="Vaario L.-M."/>
            <person name="Yamada A."/>
            <person name="Yan M."/>
            <person name="Wang P."/>
            <person name="Xu J."/>
            <person name="Bruns T."/>
            <person name="Baldrian P."/>
            <person name="Vilgalys R."/>
            <person name="Henrissat B."/>
            <person name="Grigoriev I.V."/>
            <person name="Hibbett D."/>
            <person name="Nagy L.G."/>
            <person name="Martin F.M."/>
        </authorList>
    </citation>
    <scope>NUCLEOTIDE SEQUENCE</scope>
    <source>
        <strain evidence="1">P2</strain>
    </source>
</reference>
<name>A0ACB6YYL5_THEGA</name>
<accession>A0ACB6YYL5</accession>
<dbReference type="EMBL" id="MU118430">
    <property type="protein sequence ID" value="KAF9642534.1"/>
    <property type="molecule type" value="Genomic_DNA"/>
</dbReference>
<proteinExistence type="predicted"/>
<comment type="caution">
    <text evidence="1">The sequence shown here is derived from an EMBL/GenBank/DDBJ whole genome shotgun (WGS) entry which is preliminary data.</text>
</comment>
<keyword evidence="2" id="KW-1185">Reference proteome</keyword>
<dbReference type="Proteomes" id="UP000886501">
    <property type="component" value="Unassembled WGS sequence"/>
</dbReference>
<organism evidence="1 2">
    <name type="scientific">Thelephora ganbajun</name>
    <name type="common">Ganba fungus</name>
    <dbReference type="NCBI Taxonomy" id="370292"/>
    <lineage>
        <taxon>Eukaryota</taxon>
        <taxon>Fungi</taxon>
        <taxon>Dikarya</taxon>
        <taxon>Basidiomycota</taxon>
        <taxon>Agaricomycotina</taxon>
        <taxon>Agaricomycetes</taxon>
        <taxon>Thelephorales</taxon>
        <taxon>Thelephoraceae</taxon>
        <taxon>Thelephora</taxon>
    </lineage>
</organism>
<feature type="non-terminal residue" evidence="1">
    <location>
        <position position="1"/>
    </location>
</feature>
<sequence length="296" mass="33159">PPGPKGYPIIGNTLDIPRDVAIYKTFASMAERCNTDVLYLKLATADFVVLTSSEAISDLFERRSNIYSDRVSSLVKLTGHSWSITLMPYGKGWRNARRLFHEFMHSRAVVKFDDYQRKHAHRFLLQLAETPDDFLNHAKFTVAALVLEMTYGFNIKSHEDKFLRAAEQAVEYAERGLVPGAFLVDTIPMRRSWLFWIWFPGAGFKAFARVGRGVFDVAVDGPLEYAKESLKASLQSSCSTGLILGLMLEISRTKATLPSLHHASTTLTTLRGFFLAAALHPHVVKKAQAELDHVVG</sequence>